<dbReference type="GO" id="GO:0005524">
    <property type="term" value="F:ATP binding"/>
    <property type="evidence" value="ECO:0007669"/>
    <property type="project" value="UniProtKB-UniRule"/>
</dbReference>
<dbReference type="GO" id="GO:0007169">
    <property type="term" value="P:cell surface receptor protein tyrosine kinase signaling pathway"/>
    <property type="evidence" value="ECO:0007669"/>
    <property type="project" value="InterPro"/>
</dbReference>
<dbReference type="InterPro" id="IPR013783">
    <property type="entry name" value="Ig-like_fold"/>
</dbReference>
<keyword evidence="7" id="KW-0732">Signal</keyword>
<evidence type="ECO:0000256" key="19">
    <source>
        <dbReference type="SAM" id="Phobius"/>
    </source>
</evidence>
<dbReference type="Pfam" id="PF26432">
    <property type="entry name" value="Roller3_N"/>
    <property type="match status" value="1"/>
</dbReference>
<evidence type="ECO:0000256" key="6">
    <source>
        <dbReference type="ARBA" id="ARBA00022692"/>
    </source>
</evidence>
<dbReference type="GO" id="GO:0048680">
    <property type="term" value="P:positive regulation of axon regeneration"/>
    <property type="evidence" value="ECO:0007669"/>
    <property type="project" value="UniProtKB-ARBA"/>
</dbReference>
<dbReference type="InterPro" id="IPR011009">
    <property type="entry name" value="Kinase-like_dom_sf"/>
</dbReference>
<evidence type="ECO:0000256" key="14">
    <source>
        <dbReference type="ARBA" id="ARBA00023137"/>
    </source>
</evidence>
<dbReference type="SMART" id="SM01398">
    <property type="entry name" value="Cornichon"/>
    <property type="match status" value="1"/>
</dbReference>
<dbReference type="GO" id="GO:0012505">
    <property type="term" value="C:endomembrane system"/>
    <property type="evidence" value="ECO:0007669"/>
    <property type="project" value="UniProtKB-SubCell"/>
</dbReference>
<feature type="compositionally biased region" description="Low complexity" evidence="18">
    <location>
        <begin position="2337"/>
        <end position="2347"/>
    </location>
</feature>
<dbReference type="SUPFAM" id="SSF56112">
    <property type="entry name" value="Protein kinase-like (PK-like)"/>
    <property type="match status" value="1"/>
</dbReference>
<evidence type="ECO:0000256" key="2">
    <source>
        <dbReference type="ARBA" id="ARBA00004479"/>
    </source>
</evidence>
<dbReference type="PROSITE" id="PS01340">
    <property type="entry name" value="CORNICHON"/>
    <property type="match status" value="1"/>
</dbReference>
<dbReference type="PANTHER" id="PTHR24416">
    <property type="entry name" value="TYROSINE-PROTEIN KINASE RECEPTOR"/>
    <property type="match status" value="1"/>
</dbReference>
<keyword evidence="8" id="KW-0677">Repeat</keyword>
<sequence>MAFTFAAFCYLFALFAVAFCIFFAIFTVICIDELKTDYKNPIEQCNSLNQLVLPEYLLHIILTFLFALSFQLGALCWNIPLIAYHIHRYIQRPVMTGPGIYDPTTILNKNELQKALREGWEVLVTSFMSSHCHHCFTLYLLLIVSFYLMLISITAATIFSDSLELCQSHCIDRNLVVPLARGAVDWDTSVLEISLTERINACHSGCQDLESTNSTCLERCAKLVPINSCTQGCRAVADIFLHHLQGLLSHVQVAIESDSTMGVNTVWSLSSDYGSVISDILVDDIQWAVQSRPANTSASWDTTLFEKAFKIETLKAAITVPLVFAEEIELRLCISWRTYTIVSPTYLLPVNDTDNAKPSPPTVISHLQISANSFAVCWKSALKRLYKISLYSLDEREISTALVENTCYLFQGIPTDDCCRVEIGYANIDTASLSLRIDIINTEGKPESAAQLIFTNGTSVMKLYDIDDYAVLSDPKLIPFELKPSRSITALCSVSAERLLIALDDGSIYWLTTGDEVLSGLLRSPDGTAIVHMDVDHIQGAVYAVLFKKGILRCGLVECQNSTILTTNTINYIEYISVDSWNGYIYCILNGGEVFAIPLFPLDAPHILPFSATQKMPTLAFAIEAEPQNSRLISLTRTGSILAINIINQSVADLRLNIEVNDLYNSIKKAHLFGERLFWTSTSCGDTHFWDSCLYGEEYDAEKKKIHLNRYLYPGRVVDFVFLRDSPMPITIPVPRKIGLITNDSTARITWESPVLLPFQAQGAWRNLLYECRIIGNDENGSTMVEFTRLSETSLLIPVSPGLQYHASVRACINTICSSYANAINNAFAPLTEPLFIAFCQTINNNISYYDMLGDPIENYTLPGPVPVDGATIFAYDKLVKSLYVAKTEKNTIIRIRNDGSHQHFLDSVTVKFMTVMSHNALVVVASDYLIVSYRLTSTFDQEIYSCGSFGGCGEVAGLAGDDETGDIFYLIRFSNKTTSLYGLNQDVRTSYFIASSQDFPVLRQLIVVKEKLIFITEMGEVGVCDKKLGSLNIHLTLKNVALVPVFNLNSIKPVNFIRALTTDDNTARNTLTWDTEPKFLTGKIIFKITLYKEHWGRERFVDYSLSHSYTISDTLLHQWSSKQKYDAEVEALTAWDLISINQTGLIAPTKPPTPPTNLTIYATQQKTVDGARALMDLFWEEPTEWNGEALGYLINCTVDGYSESIAEVPATTRFYSFSVKSGSVSCAVAAHNEPKLETFSEVVTIDSSELRPLVRLFAIDSNNNVFSILNWSPSSSQVSARIKRQTSSLLAITEQSIAYIGNDLYSIRKDFDSVQPFLLRLDPNNVENILHKVSIGGEIGKVDAMTSDWVANRLLFVSTARVMQLPLDAIQSLSVITPLRIMNLSSGAGDAKQLLFDPFSNTGFLLTKNGSLFALDLNMGMEENMAHRLECLKSETISWMMTDFAWNLASLPAIYVLTWNGMVRVDLASSKCDEIKFAWEKFGEKGLKSILSFAIADKLYIFVTSSALVVYELGSSTAAPIAINGSPLKQILVATQSTQPFPERSCFVLPPASEIKFTVQNEERSGALISVNEPQLPNVCPGISLPPTQYEIHFQRRGSDKIRNIHSISNILHVENGVLDKEADYDISISWFNRYTPVSEASAMQMLRTGYGFPSSPQGPAAFALTPDIVLLYWKLPAKLNAPIPEIKYMISQLSATQLSPSAIGAQQFEGTDYATMPTDVVSCLSDPCSAKISNLRPSTDYKFWVRAIHESHLNMQFVDDTEGSSTEASVRTKDIAGTLRLDNITGTTVVLRWNSLDPESYPKRIFIQYRIVGTNAIWKSPYNASFEGSAKSVAVVVRSLHSATTYDYRFAAEYVDSYRYANHDYSYNETFLQVSQQFRTKPGTPSAPASIHLVQEYNEWIVRWEKPLNDGGSPITSYALEFRPDEDSEWEIAERGLEGGCLWWKPLRINFLSECAEFRIRAANSEGFGAYAYSRHHSVYFQRSDRRRNKIRLQDISLHGYTNSIKKNILSPQVINDLKIISRVPKNNISLLRIIGKGSFGEVYEGLAGGLPQSPAKAIRVAVKTLRSGFSESDRMKFLQEAVLMNSFDHPNIVKLLGVSLETEPYFLIIELMEGGDLLGFLRSSRPSDCLPSQLSLYELIGMMVDIGRGAAYLEVKKRVHRDLAARNCLISSRNSNTRITKIADFGHARDIYTNDYYRVHGDDFIPLRWLSPESINDGIFTSKSDVWSFGVLLWEILTLGQQPFSGKNNVQVMSFVKNGGKLEKPQFCPDEIFAIVDRAWIYDPEERPQFADLLPELEALRGCPLYQEDTPYPPNSSSLRIDSNFELSFNSNISRGESGRSGSVRFDKSDNPSAKKQGRPSILRSLRKERPRLPPSLADLETSNRGFRSVNSVTSDIDSLTRDCDEGFDDSAFISSDCFEVPKKSHSKKPQINRPKQRAPEPSNHSPVSSSSASPHSSPRSPSSGDSDIPSIYIRPARVSRV</sequence>
<evidence type="ECO:0000256" key="13">
    <source>
        <dbReference type="ARBA" id="ARBA00023136"/>
    </source>
</evidence>
<dbReference type="GO" id="GO:0016192">
    <property type="term" value="P:vesicle-mediated transport"/>
    <property type="evidence" value="ECO:0007669"/>
    <property type="project" value="InterPro"/>
</dbReference>
<feature type="domain" description="Fibronectin type-III" evidence="21">
    <location>
        <begin position="1886"/>
        <end position="1986"/>
    </location>
</feature>
<dbReference type="STRING" id="7209.A0A1I7VH55"/>
<dbReference type="PROSITE" id="PS00107">
    <property type="entry name" value="PROTEIN_KINASE_ATP"/>
    <property type="match status" value="1"/>
</dbReference>
<keyword evidence="9 17" id="KW-0547">Nucleotide-binding</keyword>
<evidence type="ECO:0000256" key="11">
    <source>
        <dbReference type="ARBA" id="ARBA00022840"/>
    </source>
</evidence>
<evidence type="ECO:0000256" key="16">
    <source>
        <dbReference type="ARBA" id="ARBA00051243"/>
    </source>
</evidence>
<feature type="compositionally biased region" description="Basic residues" evidence="18">
    <location>
        <begin position="2427"/>
        <end position="2440"/>
    </location>
</feature>
<protein>
    <recommendedName>
        <fullName evidence="3">receptor protein-tyrosine kinase</fullName>
        <ecNumber evidence="3">2.7.10.1</ecNumber>
    </recommendedName>
</protein>
<dbReference type="InterPro" id="IPR001245">
    <property type="entry name" value="Ser-Thr/Tyr_kinase_cat_dom"/>
</dbReference>
<evidence type="ECO:0000256" key="3">
    <source>
        <dbReference type="ARBA" id="ARBA00011902"/>
    </source>
</evidence>
<dbReference type="Gene3D" id="3.30.200.20">
    <property type="entry name" value="Phosphorylase Kinase, domain 1"/>
    <property type="match status" value="1"/>
</dbReference>
<dbReference type="InterPro" id="IPR003377">
    <property type="entry name" value="Cornichon"/>
</dbReference>
<dbReference type="InterPro" id="IPR036116">
    <property type="entry name" value="FN3_sf"/>
</dbReference>
<dbReference type="PRINTS" id="PR00109">
    <property type="entry name" value="TYRKINASE"/>
</dbReference>
<evidence type="ECO:0000256" key="8">
    <source>
        <dbReference type="ARBA" id="ARBA00022737"/>
    </source>
</evidence>
<evidence type="ECO:0000256" key="7">
    <source>
        <dbReference type="ARBA" id="ARBA00022729"/>
    </source>
</evidence>
<evidence type="ECO:0000256" key="9">
    <source>
        <dbReference type="ARBA" id="ARBA00022741"/>
    </source>
</evidence>
<dbReference type="Proteomes" id="UP000095285">
    <property type="component" value="Unassembled WGS sequence"/>
</dbReference>
<dbReference type="SUPFAM" id="SSF49265">
    <property type="entry name" value="Fibronectin type III"/>
    <property type="match status" value="4"/>
</dbReference>
<dbReference type="FunFam" id="1.10.510.10:FF:001512">
    <property type="entry name" value="Receptor tyrosine-protein kinase erbB-2"/>
    <property type="match status" value="1"/>
</dbReference>
<evidence type="ECO:0000256" key="15">
    <source>
        <dbReference type="ARBA" id="ARBA00023180"/>
    </source>
</evidence>
<name>A0A1I7VH55_LOALO</name>
<dbReference type="Pfam" id="PF03311">
    <property type="entry name" value="Cornichon"/>
    <property type="match status" value="1"/>
</dbReference>
<keyword evidence="10" id="KW-0418">Kinase</keyword>
<dbReference type="InterPro" id="IPR000719">
    <property type="entry name" value="Prot_kinase_dom"/>
</dbReference>
<organism evidence="22 23">
    <name type="scientific">Loa loa</name>
    <name type="common">Eye worm</name>
    <name type="synonym">Filaria loa</name>
    <dbReference type="NCBI Taxonomy" id="7209"/>
    <lineage>
        <taxon>Eukaryota</taxon>
        <taxon>Metazoa</taxon>
        <taxon>Ecdysozoa</taxon>
        <taxon>Nematoda</taxon>
        <taxon>Chromadorea</taxon>
        <taxon>Rhabditida</taxon>
        <taxon>Spirurina</taxon>
        <taxon>Spiruromorpha</taxon>
        <taxon>Filarioidea</taxon>
        <taxon>Onchocercidae</taxon>
        <taxon>Loa</taxon>
    </lineage>
</organism>
<dbReference type="eggNOG" id="KOG1095">
    <property type="taxonomic scope" value="Eukaryota"/>
</dbReference>
<feature type="binding site" evidence="17">
    <location>
        <position position="2066"/>
    </location>
    <ligand>
        <name>ATP</name>
        <dbReference type="ChEBI" id="CHEBI:30616"/>
    </ligand>
</feature>
<keyword evidence="15" id="KW-0325">Glycoprotein</keyword>
<keyword evidence="22" id="KW-1185">Reference proteome</keyword>
<dbReference type="InterPro" id="IPR020635">
    <property type="entry name" value="Tyr_kinase_cat_dom"/>
</dbReference>
<reference evidence="23" key="2">
    <citation type="submission" date="2016-11" db="UniProtKB">
        <authorList>
            <consortium name="WormBaseParasite"/>
        </authorList>
    </citation>
    <scope>IDENTIFICATION</scope>
</reference>
<dbReference type="PANTHER" id="PTHR24416:SF525">
    <property type="entry name" value="INSULIN-LIKE RECEPTOR"/>
    <property type="match status" value="1"/>
</dbReference>
<dbReference type="InterPro" id="IPR058726">
    <property type="entry name" value="Roller3_N"/>
</dbReference>
<dbReference type="SMART" id="SM00060">
    <property type="entry name" value="FN3"/>
    <property type="match status" value="5"/>
</dbReference>
<dbReference type="GO" id="GO:0043235">
    <property type="term" value="C:receptor complex"/>
    <property type="evidence" value="ECO:0007669"/>
    <property type="project" value="TreeGrafter"/>
</dbReference>
<evidence type="ECO:0000313" key="22">
    <source>
        <dbReference type="Proteomes" id="UP000095285"/>
    </source>
</evidence>
<reference evidence="22" key="1">
    <citation type="submission" date="2012-04" db="EMBL/GenBank/DDBJ databases">
        <title>The Genome Sequence of Loa loa.</title>
        <authorList>
            <consortium name="The Broad Institute Genome Sequencing Platform"/>
            <consortium name="Broad Institute Genome Sequencing Center for Infectious Disease"/>
            <person name="Nutman T.B."/>
            <person name="Fink D.L."/>
            <person name="Russ C."/>
            <person name="Young S."/>
            <person name="Zeng Q."/>
            <person name="Gargeya S."/>
            <person name="Alvarado L."/>
            <person name="Berlin A."/>
            <person name="Chapman S.B."/>
            <person name="Chen Z."/>
            <person name="Freedman E."/>
            <person name="Gellesch M."/>
            <person name="Goldberg J."/>
            <person name="Griggs A."/>
            <person name="Gujja S."/>
            <person name="Heilman E.R."/>
            <person name="Heiman D."/>
            <person name="Howarth C."/>
            <person name="Mehta T."/>
            <person name="Neiman D."/>
            <person name="Pearson M."/>
            <person name="Roberts A."/>
            <person name="Saif S."/>
            <person name="Shea T."/>
            <person name="Shenoy N."/>
            <person name="Sisk P."/>
            <person name="Stolte C."/>
            <person name="Sykes S."/>
            <person name="White J."/>
            <person name="Yandava C."/>
            <person name="Haas B."/>
            <person name="Henn M.R."/>
            <person name="Nusbaum C."/>
            <person name="Birren B."/>
        </authorList>
    </citation>
    <scope>NUCLEOTIDE SEQUENCE [LARGE SCALE GENOMIC DNA]</scope>
</reference>
<evidence type="ECO:0000256" key="17">
    <source>
        <dbReference type="PROSITE-ProRule" id="PRU10141"/>
    </source>
</evidence>
<evidence type="ECO:0000256" key="4">
    <source>
        <dbReference type="ARBA" id="ARBA00022553"/>
    </source>
</evidence>
<evidence type="ECO:0000256" key="1">
    <source>
        <dbReference type="ARBA" id="ARBA00004308"/>
    </source>
</evidence>
<keyword evidence="4" id="KW-0597">Phosphoprotein</keyword>
<dbReference type="EC" id="2.7.10.1" evidence="3"/>
<keyword evidence="6 19" id="KW-0812">Transmembrane</keyword>
<dbReference type="InterPro" id="IPR057329">
    <property type="entry name" value="Beta-prop_Rol-3"/>
</dbReference>
<accession>A0A1I7VH55</accession>
<dbReference type="InterPro" id="IPR003961">
    <property type="entry name" value="FN3_dom"/>
</dbReference>
<feature type="compositionally biased region" description="Low complexity" evidence="18">
    <location>
        <begin position="2443"/>
        <end position="2474"/>
    </location>
</feature>
<dbReference type="InterPro" id="IPR050122">
    <property type="entry name" value="RTK"/>
</dbReference>
<dbReference type="InterPro" id="IPR017441">
    <property type="entry name" value="Protein_kinase_ATP_BS"/>
</dbReference>
<evidence type="ECO:0000256" key="18">
    <source>
        <dbReference type="SAM" id="MobiDB-lite"/>
    </source>
</evidence>
<feature type="transmembrane region" description="Helical" evidence="19">
    <location>
        <begin position="56"/>
        <end position="83"/>
    </location>
</feature>
<dbReference type="CDD" id="cd00063">
    <property type="entry name" value="FN3"/>
    <property type="match status" value="2"/>
</dbReference>
<dbReference type="WBParaSite" id="EN70_250">
    <property type="protein sequence ID" value="EN70_250"/>
    <property type="gene ID" value="EN70_250"/>
</dbReference>
<dbReference type="SMART" id="SM00219">
    <property type="entry name" value="TyrKc"/>
    <property type="match status" value="1"/>
</dbReference>
<evidence type="ECO:0000256" key="5">
    <source>
        <dbReference type="ARBA" id="ARBA00022679"/>
    </source>
</evidence>
<dbReference type="Pfam" id="PF25494">
    <property type="entry name" value="Beta-prop_Rol-3"/>
    <property type="match status" value="1"/>
</dbReference>
<keyword evidence="14" id="KW-0829">Tyrosine-protein kinase</keyword>
<evidence type="ECO:0000259" key="20">
    <source>
        <dbReference type="PROSITE" id="PS50011"/>
    </source>
</evidence>
<comment type="catalytic activity">
    <reaction evidence="16">
        <text>L-tyrosyl-[protein] + ATP = O-phospho-L-tyrosyl-[protein] + ADP + H(+)</text>
        <dbReference type="Rhea" id="RHEA:10596"/>
        <dbReference type="Rhea" id="RHEA-COMP:10136"/>
        <dbReference type="Rhea" id="RHEA-COMP:20101"/>
        <dbReference type="ChEBI" id="CHEBI:15378"/>
        <dbReference type="ChEBI" id="CHEBI:30616"/>
        <dbReference type="ChEBI" id="CHEBI:46858"/>
        <dbReference type="ChEBI" id="CHEBI:61978"/>
        <dbReference type="ChEBI" id="CHEBI:456216"/>
        <dbReference type="EC" id="2.7.10.1"/>
    </reaction>
</comment>
<feature type="domain" description="Fibronectin type-III" evidence="21">
    <location>
        <begin position="1657"/>
        <end position="1777"/>
    </location>
</feature>
<feature type="transmembrane region" description="Helical" evidence="19">
    <location>
        <begin position="7"/>
        <end position="29"/>
    </location>
</feature>
<comment type="subcellular location">
    <subcellularLocation>
        <location evidence="1">Endomembrane system</location>
    </subcellularLocation>
    <subcellularLocation>
        <location evidence="2">Membrane</location>
        <topology evidence="2">Single-pass type I membrane protein</topology>
    </subcellularLocation>
</comment>
<evidence type="ECO:0000259" key="21">
    <source>
        <dbReference type="PROSITE" id="PS50853"/>
    </source>
</evidence>
<keyword evidence="13 19" id="KW-0472">Membrane</keyword>
<evidence type="ECO:0000256" key="10">
    <source>
        <dbReference type="ARBA" id="ARBA00022777"/>
    </source>
</evidence>
<dbReference type="Gene3D" id="2.60.40.10">
    <property type="entry name" value="Immunoglobulins"/>
    <property type="match status" value="2"/>
</dbReference>
<feature type="region of interest" description="Disordered" evidence="18">
    <location>
        <begin position="2335"/>
        <end position="2384"/>
    </location>
</feature>
<dbReference type="InterPro" id="IPR002011">
    <property type="entry name" value="Tyr_kinase_rcpt_2_CS"/>
</dbReference>
<dbReference type="PROSITE" id="PS00239">
    <property type="entry name" value="RECEPTOR_TYR_KIN_II"/>
    <property type="match status" value="1"/>
</dbReference>
<dbReference type="Gene3D" id="1.10.510.10">
    <property type="entry name" value="Transferase(Phosphotransferase) domain 1"/>
    <property type="match status" value="1"/>
</dbReference>
<feature type="region of interest" description="Disordered" evidence="18">
    <location>
        <begin position="2424"/>
        <end position="2485"/>
    </location>
</feature>
<feature type="transmembrane region" description="Helical" evidence="19">
    <location>
        <begin position="136"/>
        <end position="159"/>
    </location>
</feature>
<evidence type="ECO:0000313" key="23">
    <source>
        <dbReference type="WBParaSite" id="EN70_250"/>
    </source>
</evidence>
<feature type="domain" description="Protein kinase" evidence="20">
    <location>
        <begin position="2031"/>
        <end position="2303"/>
    </location>
</feature>
<dbReference type="GO" id="GO:0004714">
    <property type="term" value="F:transmembrane receptor protein tyrosine kinase activity"/>
    <property type="evidence" value="ECO:0007669"/>
    <property type="project" value="UniProtKB-EC"/>
</dbReference>
<dbReference type="InterPro" id="IPR033466">
    <property type="entry name" value="Cornichon_conserved"/>
</dbReference>
<keyword evidence="12 19" id="KW-1133">Transmembrane helix</keyword>
<evidence type="ECO:0000256" key="12">
    <source>
        <dbReference type="ARBA" id="ARBA00022989"/>
    </source>
</evidence>
<dbReference type="GO" id="GO:0005886">
    <property type="term" value="C:plasma membrane"/>
    <property type="evidence" value="ECO:0007669"/>
    <property type="project" value="TreeGrafter"/>
</dbReference>
<dbReference type="PROSITE" id="PS50011">
    <property type="entry name" value="PROTEIN_KINASE_DOM"/>
    <property type="match status" value="1"/>
</dbReference>
<keyword evidence="11 17" id="KW-0067">ATP-binding</keyword>
<keyword evidence="5" id="KW-0808">Transferase</keyword>
<dbReference type="PROSITE" id="PS50853">
    <property type="entry name" value="FN3"/>
    <property type="match status" value="2"/>
</dbReference>
<dbReference type="Pfam" id="PF07714">
    <property type="entry name" value="PK_Tyr_Ser-Thr"/>
    <property type="match status" value="1"/>
</dbReference>
<proteinExistence type="predicted"/>
<dbReference type="GO" id="GO:0061564">
    <property type="term" value="P:axon development"/>
    <property type="evidence" value="ECO:0007669"/>
    <property type="project" value="UniProtKB-ARBA"/>
</dbReference>